<dbReference type="PANTHER" id="PTHR43143">
    <property type="entry name" value="METALLOPHOSPHOESTERASE, CALCINEURIN SUPERFAMILY"/>
    <property type="match status" value="1"/>
</dbReference>
<feature type="domain" description="SLH" evidence="3">
    <location>
        <begin position="1791"/>
        <end position="1851"/>
    </location>
</feature>
<feature type="chain" id="PRO_5030885234" description="Metallophosphoesterase" evidence="2">
    <location>
        <begin position="31"/>
        <end position="1986"/>
    </location>
</feature>
<protein>
    <recommendedName>
        <fullName evidence="7">Metallophosphoesterase</fullName>
    </recommendedName>
</protein>
<dbReference type="Gene3D" id="3.60.21.10">
    <property type="match status" value="1"/>
</dbReference>
<dbReference type="PROSITE" id="PS51841">
    <property type="entry name" value="LTD"/>
    <property type="match status" value="2"/>
</dbReference>
<feature type="domain" description="SLH" evidence="3">
    <location>
        <begin position="1852"/>
        <end position="1915"/>
    </location>
</feature>
<evidence type="ECO:0000256" key="2">
    <source>
        <dbReference type="SAM" id="SignalP"/>
    </source>
</evidence>
<reference evidence="5 6" key="1">
    <citation type="submission" date="2020-07" db="EMBL/GenBank/DDBJ databases">
        <title>Genomic Encyclopedia of Type Strains, Phase IV (KMG-IV): sequencing the most valuable type-strain genomes for metagenomic binning, comparative biology and taxonomic classification.</title>
        <authorList>
            <person name="Goeker M."/>
        </authorList>
    </citation>
    <scope>NUCLEOTIDE SEQUENCE [LARGE SCALE GENOMIC DNA]</scope>
    <source>
        <strain evidence="5 6">DSM 25220</strain>
    </source>
</reference>
<organism evidence="5 6">
    <name type="scientific">[Anoxybacillus] calidus</name>
    <dbReference type="NCBI Taxonomy" id="575178"/>
    <lineage>
        <taxon>Bacteria</taxon>
        <taxon>Bacillati</taxon>
        <taxon>Bacillota</taxon>
        <taxon>Bacilli</taxon>
        <taxon>Bacillales</taxon>
        <taxon>Anoxybacillaceae</taxon>
        <taxon>Paranoxybacillus</taxon>
    </lineage>
</organism>
<keyword evidence="2" id="KW-0732">Signal</keyword>
<dbReference type="InterPro" id="IPR001322">
    <property type="entry name" value="Lamin_tail_dom"/>
</dbReference>
<evidence type="ECO:0000256" key="1">
    <source>
        <dbReference type="SAM" id="MobiDB-lite"/>
    </source>
</evidence>
<dbReference type="InterPro" id="IPR004843">
    <property type="entry name" value="Calcineurin-like_PHP"/>
</dbReference>
<dbReference type="RefSeq" id="WP_181537135.1">
    <property type="nucleotide sequence ID" value="NZ_JACDUU010000003.1"/>
</dbReference>
<dbReference type="InterPro" id="IPR051918">
    <property type="entry name" value="STPP_CPPED1"/>
</dbReference>
<name>A0A7V9YZH2_9BACL</name>
<dbReference type="Pfam" id="PF00932">
    <property type="entry name" value="LTD"/>
    <property type="match status" value="2"/>
</dbReference>
<gene>
    <name evidence="5" type="ORF">HNQ85_001564</name>
</gene>
<dbReference type="Gene3D" id="2.60.40.1260">
    <property type="entry name" value="Lamin Tail domain"/>
    <property type="match status" value="1"/>
</dbReference>
<evidence type="ECO:0000313" key="5">
    <source>
        <dbReference type="EMBL" id="MBA2871294.1"/>
    </source>
</evidence>
<dbReference type="Proteomes" id="UP000580891">
    <property type="component" value="Unassembled WGS sequence"/>
</dbReference>
<dbReference type="EMBL" id="JACDUU010000003">
    <property type="protein sequence ID" value="MBA2871294.1"/>
    <property type="molecule type" value="Genomic_DNA"/>
</dbReference>
<dbReference type="Pfam" id="PF00395">
    <property type="entry name" value="SLH"/>
    <property type="match status" value="3"/>
</dbReference>
<proteinExistence type="predicted"/>
<comment type="caution">
    <text evidence="5">The sequence shown here is derived from an EMBL/GenBank/DDBJ whole genome shotgun (WGS) entry which is preliminary data.</text>
</comment>
<dbReference type="PANTHER" id="PTHR43143:SF5">
    <property type="entry name" value="SECRETED PROTEIN"/>
    <property type="match status" value="1"/>
</dbReference>
<dbReference type="InterPro" id="IPR036415">
    <property type="entry name" value="Lamin_tail_dom_sf"/>
</dbReference>
<dbReference type="InterPro" id="IPR029052">
    <property type="entry name" value="Metallo-depent_PP-like"/>
</dbReference>
<dbReference type="GO" id="GO:0016787">
    <property type="term" value="F:hydrolase activity"/>
    <property type="evidence" value="ECO:0007669"/>
    <property type="project" value="InterPro"/>
</dbReference>
<dbReference type="PROSITE" id="PS51272">
    <property type="entry name" value="SLH"/>
    <property type="match status" value="3"/>
</dbReference>
<sequence length="1986" mass="224642">MPHSRSTLAKVIAACLSFATIFSPSLSVVAAKSTEIPALQQTSPTDSPTSPQAEPANTTTLQLVHTPVTTISHQQDLVIRTKVENGSENTTVTLFYQTSPDLEWKSKPLTKGENFEYSGTISANEYVGKQLSYYIEAKDGQQTTYYPANKEEPIQVTVQVEGNDDPQKNPKLLITEIVPNSPNIGKSDGYEFIEIYNNSNQPISLQDYQMIYRYPASDHKEDVIWKFDDNKTIPAQSSFVVWIKNESNEEKTIEDFNHIYNSAVSEDRVTTIHSDGMANTSERTIMIADSFNHEISSVRYVKEDVIENKGIQYKVVNHQPQLVHIGLSHPANPGKILEGQVPDEPVQVNQDTQPPVITHTPVTEGKWQEDIQIEANVMDNEKVVSVVLSYRFQENGEYKSIPMKLTNAETNRYSAIIPKESILTNEVFYKIEAFDGTKKAETTEQKITIDSGAFDAQKLPPLFITELVPDSTNVNGLDGYEFIEIYNNSSKDIHLKDYKLHYRYPMDGPEADLVWGAEKEDIILPAGKTMVFWIINQGNKDKTVADFNKHYGTQLVENESIVKIYSNGMSNANYNGIAIATNTGHDVAVAYYNDEPNVKDTAADKGILYTFPRDGSLMMKKYSSAKEQATPGQVASVQVPHQPVTIPEDNEEPEFEDLTTQKQVSEYENIQILFDVKDDQQVKTVRLFYKHNEAAEYKAVDLLQDFNDELYHYTIYSPELIGKAFIEYYLVISDGTNDVTTEKQKIAIIQEEKKQGVRLNVTDKTILNKTAIIKASSDDITSTMIEMDSKDVTAETKPALEDQAYFAVDVKKTNLYFKNGITIGDEVLLIFDDTINQYVTLTVPIDPKHFEKGKGTTISVRSGTKVSPFDQESEENRDDFYIKNARLVLKDGTVLYDSNYTDPEKEISVGDGASSQETVDFTFTIPDEKYNAKAYVWDTTKAAEGTHVIKATDGKNTVTAKVKVDNTVPVMIPSIEEGKEYKGEFTIDAETKDEIAGVSKVEATLDGKPITLPFATSSAELSKGEHTLILKAVDHVGNSASKTVTFSTVEEHSFSPEVISPKNQEENVSTSPKLKVKVSDPTRDDLHVTFFKGYQYEPGEKENLSIYQNNVDREPPKEMIPHGETALTNEERKKLEKADSQYVTTKSITKFPYQRFQVKLDQEIDANDEIELNWEGKSLLGRKVTMYVWNYTENQWEAVSWKVAENNENFTLRGTVKGADYIKGQTVQVIVQDETAATTQFDYTFVWMSDTQYYSKSYPHIFKRMTEWIAAKQQELNIKYVFHTGDIVDAAADEIQWHNANDAMSVLDKQNIPYGVLAGNHDVGHKTGDYNQYSKYFGEQRFKGKDYYGESYKNNRGHYDLISVNGNDFIMIYMGWGVSDDDIAWMNQVLAKYPDRMAILNFHEYLLVSGNRSPIGNKIYEEVVVPNKNVIAVLCGHYHDSETLIDEIDDNKDGTPDRKVYQMLANYQGGPEGGQGFMRLFHVSPVENKIYVKTYSPYLNRYNYYDSATYPGKDEFVIDLNLQPREKVVATDKFEVNVFTDEKIGVAAKVRDNETAEVEWKNLSAEKEYGWYVIARDDFKGTSRSTIWTFITRKQTANPGTGGNGGTTTPIPEQPEGEVINVTEEMVKETDQDWKIDLTKSNQTANMTVSLAKDIADKMANSNKPLTLVVNTHYTVSLSPGNVKYINGKSGSGINIRLKERKQQDFEQPPVQQIKSTILDVTITNDQKEAISQFPEPIELYLKVQKPVQKDKTTGAYYNEELKKWEYAGGQLRGDYWVIPTEHLSTFAVIFNDKTFKDIHQHWAKREIESLASKWVIHGKTDDTFAPEQKLTRAEFAVLLVRAMQIRTEEYKGIFKDVPMEKAWAAQSIEAAYRAGIVYGAKDGSFHPDANITREQMAAMMIRAIEYKNEKLLQSLPLNKKFNDMKQINDYAKKAVLQAAELGIIFGRSNGNFEPKKQTTRAETAVMLYRMLNVLGSDPQHVKVLK</sequence>
<evidence type="ECO:0008006" key="7">
    <source>
        <dbReference type="Google" id="ProtNLM"/>
    </source>
</evidence>
<feature type="domain" description="LTD" evidence="4">
    <location>
        <begin position="152"/>
        <end position="302"/>
    </location>
</feature>
<feature type="domain" description="SLH" evidence="3">
    <location>
        <begin position="1919"/>
        <end position="1982"/>
    </location>
</feature>
<feature type="signal peptide" evidence="2">
    <location>
        <begin position="1"/>
        <end position="30"/>
    </location>
</feature>
<keyword evidence="6" id="KW-1185">Reference proteome</keyword>
<feature type="region of interest" description="Disordered" evidence="1">
    <location>
        <begin position="1595"/>
        <end position="1614"/>
    </location>
</feature>
<feature type="domain" description="LTD" evidence="4">
    <location>
        <begin position="450"/>
        <end position="613"/>
    </location>
</feature>
<dbReference type="Gene3D" id="2.60.40.10">
    <property type="entry name" value="Immunoglobulins"/>
    <property type="match status" value="1"/>
</dbReference>
<evidence type="ECO:0000259" key="3">
    <source>
        <dbReference type="PROSITE" id="PS51272"/>
    </source>
</evidence>
<evidence type="ECO:0000313" key="6">
    <source>
        <dbReference type="Proteomes" id="UP000580891"/>
    </source>
</evidence>
<dbReference type="SUPFAM" id="SSF74853">
    <property type="entry name" value="Lamin A/C globular tail domain"/>
    <property type="match status" value="2"/>
</dbReference>
<dbReference type="InterPro" id="IPR013783">
    <property type="entry name" value="Ig-like_fold"/>
</dbReference>
<dbReference type="Pfam" id="PF00149">
    <property type="entry name" value="Metallophos"/>
    <property type="match status" value="1"/>
</dbReference>
<evidence type="ECO:0000259" key="4">
    <source>
        <dbReference type="PROSITE" id="PS51841"/>
    </source>
</evidence>
<dbReference type="SUPFAM" id="SSF56300">
    <property type="entry name" value="Metallo-dependent phosphatases"/>
    <property type="match status" value="1"/>
</dbReference>
<dbReference type="InterPro" id="IPR001119">
    <property type="entry name" value="SLH_dom"/>
</dbReference>
<accession>A0A7V9YZH2</accession>